<dbReference type="InterPro" id="IPR022998">
    <property type="entry name" value="ThiamineP_synth_TenI"/>
</dbReference>
<evidence type="ECO:0000256" key="3">
    <source>
        <dbReference type="ARBA" id="ARBA00022723"/>
    </source>
</evidence>
<feature type="binding site" evidence="9">
    <location>
        <begin position="143"/>
        <end position="145"/>
    </location>
    <ligand>
        <name>2-[(2R,5Z)-2-carboxy-4-methylthiazol-5(2H)-ylidene]ethyl phosphate</name>
        <dbReference type="ChEBI" id="CHEBI:62899"/>
    </ligand>
</feature>
<evidence type="ECO:0000256" key="1">
    <source>
        <dbReference type="ARBA" id="ARBA00005165"/>
    </source>
</evidence>
<evidence type="ECO:0000313" key="14">
    <source>
        <dbReference type="Proteomes" id="UP001589609"/>
    </source>
</evidence>
<feature type="binding site" evidence="9">
    <location>
        <begin position="44"/>
        <end position="48"/>
    </location>
    <ligand>
        <name>4-amino-2-methyl-5-(diphosphooxymethyl)pyrimidine</name>
        <dbReference type="ChEBI" id="CHEBI:57841"/>
    </ligand>
</feature>
<keyword evidence="14" id="KW-1185">Reference proteome</keyword>
<dbReference type="GO" id="GO:0004789">
    <property type="term" value="F:thiamine-phosphate diphosphorylase activity"/>
    <property type="evidence" value="ECO:0007669"/>
    <property type="project" value="UniProtKB-EC"/>
</dbReference>
<keyword evidence="2 9" id="KW-0808">Transferase</keyword>
<dbReference type="SUPFAM" id="SSF51391">
    <property type="entry name" value="Thiamin phosphate synthase"/>
    <property type="match status" value="1"/>
</dbReference>
<name>A0ABV5WAH7_9BACI</name>
<proteinExistence type="inferred from homology"/>
<feature type="binding site" evidence="9">
    <location>
        <position position="99"/>
    </location>
    <ligand>
        <name>Mg(2+)</name>
        <dbReference type="ChEBI" id="CHEBI:18420"/>
    </ligand>
</feature>
<evidence type="ECO:0000256" key="2">
    <source>
        <dbReference type="ARBA" id="ARBA00022679"/>
    </source>
</evidence>
<dbReference type="RefSeq" id="WP_379947683.1">
    <property type="nucleotide sequence ID" value="NZ_JBHMAF010000010.1"/>
</dbReference>
<dbReference type="EMBL" id="JBHMAF010000010">
    <property type="protein sequence ID" value="MFB9757372.1"/>
    <property type="molecule type" value="Genomic_DNA"/>
</dbReference>
<sequence>MSRIQSDVMRELLKVYFIAGSVNGKKDLVSIVEEAIDGGVTLFQYREKGNGALTGDAKYELAKRVQELCKRKNIPFIVNDDVDLALELDADGVHIGQEDEAAASVREKIGDKILGISVHTLEQAQKAAAQGADYFGVGPIFSTQSKADARDAQGTALIELFKNHKIETPIVAIGGITAENTPPIIKAGADGVSVISAISQADSVYEAAKKLKEAVFQTV</sequence>
<dbReference type="EC" id="2.5.1.3" evidence="9"/>
<feature type="binding site" evidence="9">
    <location>
        <position position="146"/>
    </location>
    <ligand>
        <name>4-amino-2-methyl-5-(diphosphooxymethyl)pyrimidine</name>
        <dbReference type="ChEBI" id="CHEBI:57841"/>
    </ligand>
</feature>
<dbReference type="Proteomes" id="UP001589609">
    <property type="component" value="Unassembled WGS sequence"/>
</dbReference>
<keyword evidence="4 9" id="KW-0460">Magnesium</keyword>
<feature type="binding site" evidence="9">
    <location>
        <position position="175"/>
    </location>
    <ligand>
        <name>2-[(2R,5Z)-2-carboxy-4-methylthiazol-5(2H)-ylidene]ethyl phosphate</name>
        <dbReference type="ChEBI" id="CHEBI:62899"/>
    </ligand>
</feature>
<evidence type="ECO:0000256" key="8">
    <source>
        <dbReference type="ARBA" id="ARBA00047883"/>
    </source>
</evidence>
<feature type="binding site" evidence="9">
    <location>
        <begin position="195"/>
        <end position="196"/>
    </location>
    <ligand>
        <name>2-[(2R,5Z)-2-carboxy-4-methylthiazol-5(2H)-ylidene]ethyl phosphate</name>
        <dbReference type="ChEBI" id="CHEBI:62899"/>
    </ligand>
</feature>
<evidence type="ECO:0000256" key="4">
    <source>
        <dbReference type="ARBA" id="ARBA00022842"/>
    </source>
</evidence>
<dbReference type="InterPro" id="IPR013785">
    <property type="entry name" value="Aldolase_TIM"/>
</dbReference>
<evidence type="ECO:0000256" key="10">
    <source>
        <dbReference type="RuleBase" id="RU003826"/>
    </source>
</evidence>
<feature type="domain" description="Thiamine phosphate synthase/TenI" evidence="12">
    <location>
        <begin position="15"/>
        <end position="198"/>
    </location>
</feature>
<dbReference type="InterPro" id="IPR036206">
    <property type="entry name" value="ThiamineP_synth_sf"/>
</dbReference>
<dbReference type="CDD" id="cd00564">
    <property type="entry name" value="TMP_TenI"/>
    <property type="match status" value="1"/>
</dbReference>
<dbReference type="InterPro" id="IPR034291">
    <property type="entry name" value="TMP_synthase"/>
</dbReference>
<organism evidence="13 14">
    <name type="scientific">Ectobacillus funiculus</name>
    <dbReference type="NCBI Taxonomy" id="137993"/>
    <lineage>
        <taxon>Bacteria</taxon>
        <taxon>Bacillati</taxon>
        <taxon>Bacillota</taxon>
        <taxon>Bacilli</taxon>
        <taxon>Bacillales</taxon>
        <taxon>Bacillaceae</taxon>
        <taxon>Ectobacillus</taxon>
    </lineage>
</organism>
<feature type="binding site" evidence="9">
    <location>
        <position position="117"/>
    </location>
    <ligand>
        <name>4-amino-2-methyl-5-(diphosphooxymethyl)pyrimidine</name>
        <dbReference type="ChEBI" id="CHEBI:57841"/>
    </ligand>
</feature>
<feature type="binding site" evidence="9">
    <location>
        <position position="79"/>
    </location>
    <ligand>
        <name>4-amino-2-methyl-5-(diphosphooxymethyl)pyrimidine</name>
        <dbReference type="ChEBI" id="CHEBI:57841"/>
    </ligand>
</feature>
<accession>A0ABV5WAH7</accession>
<evidence type="ECO:0000256" key="6">
    <source>
        <dbReference type="ARBA" id="ARBA00047334"/>
    </source>
</evidence>
<protein>
    <recommendedName>
        <fullName evidence="9">Thiamine-phosphate synthase</fullName>
        <shortName evidence="9">TP synthase</shortName>
        <shortName evidence="9">TPS</shortName>
        <ecNumber evidence="9">2.5.1.3</ecNumber>
    </recommendedName>
    <alternativeName>
        <fullName evidence="9">Thiamine-phosphate pyrophosphorylase</fullName>
        <shortName evidence="9">TMP pyrophosphorylase</shortName>
        <shortName evidence="9">TMP-PPase</shortName>
    </alternativeName>
</protein>
<comment type="catalytic activity">
    <reaction evidence="8 9 10">
        <text>2-[(2R,5Z)-2-carboxy-4-methylthiazol-5(2H)-ylidene]ethyl phosphate + 4-amino-2-methyl-5-(diphosphooxymethyl)pyrimidine + 2 H(+) = thiamine phosphate + CO2 + diphosphate</text>
        <dbReference type="Rhea" id="RHEA:47844"/>
        <dbReference type="ChEBI" id="CHEBI:15378"/>
        <dbReference type="ChEBI" id="CHEBI:16526"/>
        <dbReference type="ChEBI" id="CHEBI:33019"/>
        <dbReference type="ChEBI" id="CHEBI:37575"/>
        <dbReference type="ChEBI" id="CHEBI:57841"/>
        <dbReference type="ChEBI" id="CHEBI:62899"/>
        <dbReference type="EC" id="2.5.1.3"/>
    </reaction>
</comment>
<evidence type="ECO:0000256" key="5">
    <source>
        <dbReference type="ARBA" id="ARBA00022977"/>
    </source>
</evidence>
<evidence type="ECO:0000313" key="13">
    <source>
        <dbReference type="EMBL" id="MFB9757372.1"/>
    </source>
</evidence>
<evidence type="ECO:0000256" key="11">
    <source>
        <dbReference type="RuleBase" id="RU004253"/>
    </source>
</evidence>
<comment type="pathway">
    <text evidence="1 9 11">Cofactor biosynthesis; thiamine diphosphate biosynthesis; thiamine phosphate from 4-amino-2-methyl-5-diphosphomethylpyrimidine and 4-methyl-5-(2-phosphoethyl)-thiazole: step 1/1.</text>
</comment>
<reference evidence="13 14" key="1">
    <citation type="submission" date="2024-09" db="EMBL/GenBank/DDBJ databases">
        <authorList>
            <person name="Sun Q."/>
            <person name="Mori K."/>
        </authorList>
    </citation>
    <scope>NUCLEOTIDE SEQUENCE [LARGE SCALE GENOMIC DNA]</scope>
    <source>
        <strain evidence="13 14">JCM 11201</strain>
    </source>
</reference>
<dbReference type="PANTHER" id="PTHR20857">
    <property type="entry name" value="THIAMINE-PHOSPHATE PYROPHOSPHORYLASE"/>
    <property type="match status" value="1"/>
</dbReference>
<dbReference type="Gene3D" id="3.20.20.70">
    <property type="entry name" value="Aldolase class I"/>
    <property type="match status" value="1"/>
</dbReference>
<gene>
    <name evidence="9 13" type="primary">thiE</name>
    <name evidence="13" type="ORF">ACFFMS_02275</name>
</gene>
<comment type="caution">
    <text evidence="13">The sequence shown here is derived from an EMBL/GenBank/DDBJ whole genome shotgun (WGS) entry which is preliminary data.</text>
</comment>
<comment type="catalytic activity">
    <reaction evidence="6 9 10">
        <text>4-methyl-5-(2-phosphooxyethyl)-thiazole + 4-amino-2-methyl-5-(diphosphooxymethyl)pyrimidine + H(+) = thiamine phosphate + diphosphate</text>
        <dbReference type="Rhea" id="RHEA:22328"/>
        <dbReference type="ChEBI" id="CHEBI:15378"/>
        <dbReference type="ChEBI" id="CHEBI:33019"/>
        <dbReference type="ChEBI" id="CHEBI:37575"/>
        <dbReference type="ChEBI" id="CHEBI:57841"/>
        <dbReference type="ChEBI" id="CHEBI:58296"/>
        <dbReference type="EC" id="2.5.1.3"/>
    </reaction>
</comment>
<dbReference type="PANTHER" id="PTHR20857:SF15">
    <property type="entry name" value="THIAMINE-PHOSPHATE SYNTHASE"/>
    <property type="match status" value="1"/>
</dbReference>
<keyword evidence="3 9" id="KW-0479">Metal-binding</keyword>
<comment type="catalytic activity">
    <reaction evidence="7 9 10">
        <text>2-(2-carboxy-4-methylthiazol-5-yl)ethyl phosphate + 4-amino-2-methyl-5-(diphosphooxymethyl)pyrimidine + 2 H(+) = thiamine phosphate + CO2 + diphosphate</text>
        <dbReference type="Rhea" id="RHEA:47848"/>
        <dbReference type="ChEBI" id="CHEBI:15378"/>
        <dbReference type="ChEBI" id="CHEBI:16526"/>
        <dbReference type="ChEBI" id="CHEBI:33019"/>
        <dbReference type="ChEBI" id="CHEBI:37575"/>
        <dbReference type="ChEBI" id="CHEBI:57841"/>
        <dbReference type="ChEBI" id="CHEBI:62890"/>
        <dbReference type="EC" id="2.5.1.3"/>
    </reaction>
</comment>
<dbReference type="NCBIfam" id="TIGR00693">
    <property type="entry name" value="thiE"/>
    <property type="match status" value="1"/>
</dbReference>
<evidence type="ECO:0000256" key="7">
    <source>
        <dbReference type="ARBA" id="ARBA00047851"/>
    </source>
</evidence>
<dbReference type="HAMAP" id="MF_00097">
    <property type="entry name" value="TMP_synthase"/>
    <property type="match status" value="1"/>
</dbReference>
<keyword evidence="5 9" id="KW-0784">Thiamine biosynthesis</keyword>
<comment type="cofactor">
    <cofactor evidence="9">
        <name>Mg(2+)</name>
        <dbReference type="ChEBI" id="CHEBI:18420"/>
    </cofactor>
    <text evidence="9">Binds 1 Mg(2+) ion per subunit.</text>
</comment>
<comment type="similarity">
    <text evidence="9 10">Belongs to the thiamine-phosphate synthase family.</text>
</comment>
<dbReference type="Pfam" id="PF02581">
    <property type="entry name" value="TMP-TENI"/>
    <property type="match status" value="1"/>
</dbReference>
<evidence type="ECO:0000256" key="9">
    <source>
        <dbReference type="HAMAP-Rule" id="MF_00097"/>
    </source>
</evidence>
<feature type="binding site" evidence="9">
    <location>
        <position position="80"/>
    </location>
    <ligand>
        <name>Mg(2+)</name>
        <dbReference type="ChEBI" id="CHEBI:18420"/>
    </ligand>
</feature>
<comment type="function">
    <text evidence="9">Condenses 4-methyl-5-(beta-hydroxyethyl)thiazole monophosphate (THZ-P) and 2-methyl-4-amino-5-hydroxymethyl pyrimidine pyrophosphate (HMP-PP) to form thiamine monophosphate (TMP).</text>
</comment>
<evidence type="ECO:0000259" key="12">
    <source>
        <dbReference type="Pfam" id="PF02581"/>
    </source>
</evidence>